<reference evidence="4" key="1">
    <citation type="submission" date="2023-10" db="EMBL/GenBank/DDBJ databases">
        <title>Chromosome-level genome of the transformable northern wattle, Acacia crassicarpa.</title>
        <authorList>
            <person name="Massaro I."/>
            <person name="Sinha N.R."/>
            <person name="Poethig S."/>
            <person name="Leichty A.R."/>
        </authorList>
    </citation>
    <scope>NUCLEOTIDE SEQUENCE</scope>
    <source>
        <strain evidence="4">Acra3RX</strain>
        <tissue evidence="4">Leaf</tissue>
    </source>
</reference>
<keyword evidence="2" id="KW-0472">Membrane</keyword>
<name>A0AAE1N4N1_9FABA</name>
<dbReference type="InterPro" id="IPR016024">
    <property type="entry name" value="ARM-type_fold"/>
</dbReference>
<dbReference type="InterPro" id="IPR057600">
    <property type="entry name" value="TORTIFOLIA1/SINE1-2_N"/>
</dbReference>
<keyword evidence="2" id="KW-0812">Transmembrane</keyword>
<keyword evidence="2" id="KW-1133">Transmembrane helix</keyword>
<dbReference type="GO" id="GO:0008017">
    <property type="term" value="F:microtubule binding"/>
    <property type="evidence" value="ECO:0007669"/>
    <property type="project" value="InterPro"/>
</dbReference>
<dbReference type="SUPFAM" id="SSF48371">
    <property type="entry name" value="ARM repeat"/>
    <property type="match status" value="1"/>
</dbReference>
<feature type="region of interest" description="Disordered" evidence="1">
    <location>
        <begin position="403"/>
        <end position="430"/>
    </location>
</feature>
<protein>
    <recommendedName>
        <fullName evidence="3">TORTIFOLIA1/SINE1-2 N-terminal domain-containing protein</fullName>
    </recommendedName>
</protein>
<evidence type="ECO:0000313" key="5">
    <source>
        <dbReference type="Proteomes" id="UP001293593"/>
    </source>
</evidence>
<feature type="compositionally biased region" description="Polar residues" evidence="1">
    <location>
        <begin position="405"/>
        <end position="418"/>
    </location>
</feature>
<evidence type="ECO:0000259" key="3">
    <source>
        <dbReference type="Pfam" id="PF24714"/>
    </source>
</evidence>
<dbReference type="EMBL" id="JAWXYG010000002">
    <property type="protein sequence ID" value="KAK4282136.1"/>
    <property type="molecule type" value="Genomic_DNA"/>
</dbReference>
<gene>
    <name evidence="4" type="ORF">QN277_013548</name>
</gene>
<sequence length="544" mass="60204">MEGNFSPILRQEIEKLEKDTEGQKSVMEALQAYVKDLDFKTIPVFLNKISEIKESGSFSGEFIISLYEVLARAHGVKIVHMVDNIMESMIQALASSAGSFSLHQACSRVVSAIARYSIEPTSPEEKKRHVICSLCKPLSDSLSSSQECLTSGAALCLNALVDSDNWRFVSDEIVSRICQNVAVALDGKPTQTNSHMGLIMALAKRNALIVEDYARLLIQSGLIILNAANEEGNSQRSLSAIQMLNSFIKFLDSRSVFSELELIIEAMGKCQSDRMACVRAAAFEVLLAAEEIAFDKNSRYVNSHDSIARSNLSGGEGEEVSGDEDHSPASISPEQHIMGYFPGYESTVESPILMNQASQNLNYEHRSLNPKHGVTRSNTKSPLRSWAPAAPDSIIFATPTKHVHSLQNPSDVNSSCSERQSRRLRNLSSGNMDWSSTSRYDHNYFPQNLRYECDYNKRLYADVQFQGGPESVSSTEDLPAGADMQAPPEMVPPKSNDAWTVVRIEKALHKTKLKLVFGLSLVLLAMATPLLWINIQDDRYLVPT</sequence>
<feature type="region of interest" description="Disordered" evidence="1">
    <location>
        <begin position="308"/>
        <end position="335"/>
    </location>
</feature>
<evidence type="ECO:0000313" key="4">
    <source>
        <dbReference type="EMBL" id="KAK4282136.1"/>
    </source>
</evidence>
<dbReference type="Proteomes" id="UP001293593">
    <property type="component" value="Unassembled WGS sequence"/>
</dbReference>
<organism evidence="4 5">
    <name type="scientific">Acacia crassicarpa</name>
    <name type="common">northern wattle</name>
    <dbReference type="NCBI Taxonomy" id="499986"/>
    <lineage>
        <taxon>Eukaryota</taxon>
        <taxon>Viridiplantae</taxon>
        <taxon>Streptophyta</taxon>
        <taxon>Embryophyta</taxon>
        <taxon>Tracheophyta</taxon>
        <taxon>Spermatophyta</taxon>
        <taxon>Magnoliopsida</taxon>
        <taxon>eudicotyledons</taxon>
        <taxon>Gunneridae</taxon>
        <taxon>Pentapetalae</taxon>
        <taxon>rosids</taxon>
        <taxon>fabids</taxon>
        <taxon>Fabales</taxon>
        <taxon>Fabaceae</taxon>
        <taxon>Caesalpinioideae</taxon>
        <taxon>mimosoid clade</taxon>
        <taxon>Acacieae</taxon>
        <taxon>Acacia</taxon>
    </lineage>
</organism>
<feature type="transmembrane region" description="Helical" evidence="2">
    <location>
        <begin position="515"/>
        <end position="535"/>
    </location>
</feature>
<accession>A0AAE1N4N1</accession>
<dbReference type="AlphaFoldDB" id="A0AAE1N4N1"/>
<dbReference type="InterPro" id="IPR033337">
    <property type="entry name" value="TORTIFOLIA1/SINE1-2"/>
</dbReference>
<feature type="domain" description="TORTIFOLIA1/SINE1-2 N-terminal" evidence="3">
    <location>
        <begin position="15"/>
        <end position="286"/>
    </location>
</feature>
<evidence type="ECO:0000256" key="2">
    <source>
        <dbReference type="SAM" id="Phobius"/>
    </source>
</evidence>
<dbReference type="PANTHER" id="PTHR31355">
    <property type="entry name" value="MICROTUBULE-ASSOCIATED PROTEIN TORTIFOLIA1"/>
    <property type="match status" value="1"/>
</dbReference>
<keyword evidence="5" id="KW-1185">Reference proteome</keyword>
<proteinExistence type="predicted"/>
<dbReference type="Pfam" id="PF24714">
    <property type="entry name" value="TOR1L1_N"/>
    <property type="match status" value="1"/>
</dbReference>
<dbReference type="GO" id="GO:0005874">
    <property type="term" value="C:microtubule"/>
    <property type="evidence" value="ECO:0007669"/>
    <property type="project" value="InterPro"/>
</dbReference>
<dbReference type="PANTHER" id="PTHR31355:SF4">
    <property type="entry name" value="TOG DOMAIN-CONTAINING PROTEIN"/>
    <property type="match status" value="1"/>
</dbReference>
<evidence type="ECO:0000256" key="1">
    <source>
        <dbReference type="SAM" id="MobiDB-lite"/>
    </source>
</evidence>
<comment type="caution">
    <text evidence="4">The sequence shown here is derived from an EMBL/GenBank/DDBJ whole genome shotgun (WGS) entry which is preliminary data.</text>
</comment>